<dbReference type="eggNOG" id="ENOG502Z94Y">
    <property type="taxonomic scope" value="Bacteria"/>
</dbReference>
<dbReference type="EMBL" id="AP008230">
    <property type="protein sequence ID" value="BAE86362.1"/>
    <property type="molecule type" value="Genomic_DNA"/>
</dbReference>
<dbReference type="KEGG" id="dsy:DSY4573"/>
<dbReference type="Proteomes" id="UP000001946">
    <property type="component" value="Chromosome"/>
</dbReference>
<sequence length="223" mass="25532">MLFCEVRVNFGSAVYRTVRTVLWEVGHSNNGWPPTRLPILSSKKRLEEIKMTNQTMRIFFPLKVTSYLLNDYDWDDENPVELSSEEAMEYEDAILTAITNENRRRFENDRGLAEYIENEVLNKKVYSLYPSVEISDGELWGVMTAGLTEALSGEETAELLEFVVGLNRDGYGEVLKQYPIKTPDRIIYVSFWDSDKTYSLKTEQELKKSLPAPGHDGPVMGGI</sequence>
<protein>
    <submittedName>
        <fullName evidence="1">Uncharacterized protein</fullName>
    </submittedName>
</protein>
<reference evidence="1 2" key="1">
    <citation type="journal article" date="2006" name="J. Bacteriol.">
        <title>Complete genome sequence of the dehalorespiring bacterium Desulfitobacterium hafniense Y51 and comparison with Dehalococcoides ethenogenes 195.</title>
        <authorList>
            <person name="Nonaka H."/>
            <person name="Keresztes G."/>
            <person name="Shinoda Y."/>
            <person name="Ikenaga Y."/>
            <person name="Abe M."/>
            <person name="Naito K."/>
            <person name="Inatomi K."/>
            <person name="Furukawa K."/>
            <person name="Inui M."/>
            <person name="Yukawa H."/>
        </authorList>
    </citation>
    <scope>NUCLEOTIDE SEQUENCE [LARGE SCALE GENOMIC DNA]</scope>
    <source>
        <strain evidence="1 2">Y51</strain>
    </source>
</reference>
<dbReference type="AlphaFoldDB" id="Q24NN0"/>
<proteinExistence type="predicted"/>
<name>Q24NN0_DESHY</name>
<evidence type="ECO:0000313" key="1">
    <source>
        <dbReference type="EMBL" id="BAE86362.1"/>
    </source>
</evidence>
<dbReference type="HOGENOM" id="CLU_066786_1_0_9"/>
<keyword evidence="2" id="KW-1185">Reference proteome</keyword>
<organism evidence="1 2">
    <name type="scientific">Desulfitobacterium hafniense (strain Y51)</name>
    <dbReference type="NCBI Taxonomy" id="138119"/>
    <lineage>
        <taxon>Bacteria</taxon>
        <taxon>Bacillati</taxon>
        <taxon>Bacillota</taxon>
        <taxon>Clostridia</taxon>
        <taxon>Eubacteriales</taxon>
        <taxon>Desulfitobacteriaceae</taxon>
        <taxon>Desulfitobacterium</taxon>
    </lineage>
</organism>
<evidence type="ECO:0000313" key="2">
    <source>
        <dbReference type="Proteomes" id="UP000001946"/>
    </source>
</evidence>
<gene>
    <name evidence="1" type="ordered locus">DSY4573</name>
</gene>
<accession>Q24NN0</accession>